<dbReference type="GO" id="GO:0046872">
    <property type="term" value="F:metal ion binding"/>
    <property type="evidence" value="ECO:0007669"/>
    <property type="project" value="UniProtKB-KW"/>
</dbReference>
<sequence length="422" mass="46148">MKTIITFILVFSVIVIIHEFGHYFFAKRAGILVREFAIGMGPKIWGHQGKDGTTFTLRALPIGGYVRMAGNGEDEVELTPGMPVGLVLNDEGKVKQINTSSKVQLPTAFPFELAEFDLEDELFVSGYQNGDESHQMRYEVLHDATIIESDGVEVRIAPRDVQFQSAKLWQRMLTNFAGPMNNFLLAIVLFIVITFLQGGVAITNTNKIGAISDNSPAQMAQLKEGDAIESVDGKQISSWEDLTAAITSSKNKVLHFTVKRGNETFTTEVTPKKENVEGQEVVRIGVQVPMDTSVTAKLTGGVKQAVNSSVQLLRALGNLIAKPDINKLGGPVAMFQMSSEAAKQGPLTVMLLMAVISMNLGVMNLLPIPALDGGKIVLNIIEGLRGKPLSQEKEGILTLIGFGFLLLLMVLVTWNDIQRWFF</sequence>
<evidence type="ECO:0000256" key="6">
    <source>
        <dbReference type="ARBA" id="ARBA00022801"/>
    </source>
</evidence>
<dbReference type="RefSeq" id="WP_095006760.1">
    <property type="nucleotide sequence ID" value="NZ_LHUG01000006.1"/>
</dbReference>
<dbReference type="PANTHER" id="PTHR42837:SF2">
    <property type="entry name" value="MEMBRANE METALLOPROTEASE ARASP2, CHLOROPLASTIC-RELATED"/>
    <property type="match status" value="1"/>
</dbReference>
<protein>
    <recommendedName>
        <fullName evidence="11">Zinc metalloprotease</fullName>
        <ecNumber evidence="11">3.4.24.-</ecNumber>
    </recommendedName>
</protein>
<reference evidence="13 14" key="1">
    <citation type="submission" date="2015-08" db="EMBL/GenBank/DDBJ databases">
        <title>Enterococcus genome sequence.</title>
        <authorList>
            <person name="Acedo J.Z."/>
            <person name="Vederas J.C."/>
        </authorList>
    </citation>
    <scope>NUCLEOTIDE SEQUENCE [LARGE SCALE GENOMIC DNA]</scope>
    <source>
        <strain evidence="13 14">49</strain>
    </source>
</reference>
<evidence type="ECO:0000256" key="10">
    <source>
        <dbReference type="ARBA" id="ARBA00023136"/>
    </source>
</evidence>
<keyword evidence="14" id="KW-1185">Reference proteome</keyword>
<dbReference type="Pfam" id="PF02163">
    <property type="entry name" value="Peptidase_M50"/>
    <property type="match status" value="1"/>
</dbReference>
<dbReference type="InterPro" id="IPR008915">
    <property type="entry name" value="Peptidase_M50"/>
</dbReference>
<dbReference type="PANTHER" id="PTHR42837">
    <property type="entry name" value="REGULATOR OF SIGMA-E PROTEASE RSEP"/>
    <property type="match status" value="1"/>
</dbReference>
<keyword evidence="4 13" id="KW-0645">Protease</keyword>
<evidence type="ECO:0000256" key="7">
    <source>
        <dbReference type="ARBA" id="ARBA00022833"/>
    </source>
</evidence>
<dbReference type="EMBL" id="LHUG01000006">
    <property type="protein sequence ID" value="PAB00521.1"/>
    <property type="molecule type" value="Genomic_DNA"/>
</dbReference>
<comment type="subcellular location">
    <subcellularLocation>
        <location evidence="2">Membrane</location>
        <topology evidence="2">Multi-pass membrane protein</topology>
    </subcellularLocation>
</comment>
<evidence type="ECO:0000259" key="12">
    <source>
        <dbReference type="SMART" id="SM00228"/>
    </source>
</evidence>
<dbReference type="NCBIfam" id="TIGR00054">
    <property type="entry name" value="RIP metalloprotease RseP"/>
    <property type="match status" value="1"/>
</dbReference>
<evidence type="ECO:0000256" key="11">
    <source>
        <dbReference type="RuleBase" id="RU362031"/>
    </source>
</evidence>
<feature type="transmembrane region" description="Helical" evidence="11">
    <location>
        <begin position="395"/>
        <end position="414"/>
    </location>
</feature>
<organism evidence="13 14">
    <name type="scientific">Enterococcus canintestini</name>
    <dbReference type="NCBI Taxonomy" id="317010"/>
    <lineage>
        <taxon>Bacteria</taxon>
        <taxon>Bacillati</taxon>
        <taxon>Bacillota</taxon>
        <taxon>Bacilli</taxon>
        <taxon>Lactobacillales</taxon>
        <taxon>Enterococcaceae</taxon>
        <taxon>Enterococcus</taxon>
    </lineage>
</organism>
<evidence type="ECO:0000256" key="4">
    <source>
        <dbReference type="ARBA" id="ARBA00022670"/>
    </source>
</evidence>
<dbReference type="GO" id="GO:0006508">
    <property type="term" value="P:proteolysis"/>
    <property type="evidence" value="ECO:0007669"/>
    <property type="project" value="UniProtKB-KW"/>
</dbReference>
<evidence type="ECO:0000313" key="14">
    <source>
        <dbReference type="Proteomes" id="UP000216797"/>
    </source>
</evidence>
<dbReference type="Proteomes" id="UP000216797">
    <property type="component" value="Unassembled WGS sequence"/>
</dbReference>
<comment type="caution">
    <text evidence="13">The sequence shown here is derived from an EMBL/GenBank/DDBJ whole genome shotgun (WGS) entry which is preliminary data.</text>
</comment>
<name>A0A267HQ84_9ENTE</name>
<dbReference type="SUPFAM" id="SSF50156">
    <property type="entry name" value="PDZ domain-like"/>
    <property type="match status" value="1"/>
</dbReference>
<keyword evidence="10 11" id="KW-0472">Membrane</keyword>
<feature type="transmembrane region" description="Helical" evidence="11">
    <location>
        <begin position="182"/>
        <end position="202"/>
    </location>
</feature>
<gene>
    <name evidence="13" type="ORF">AKL21_08500</name>
</gene>
<evidence type="ECO:0000313" key="13">
    <source>
        <dbReference type="EMBL" id="PAB00521.1"/>
    </source>
</evidence>
<keyword evidence="11" id="KW-0479">Metal-binding</keyword>
<dbReference type="AlphaFoldDB" id="A0A267HQ84"/>
<evidence type="ECO:0000256" key="5">
    <source>
        <dbReference type="ARBA" id="ARBA00022692"/>
    </source>
</evidence>
<proteinExistence type="inferred from homology"/>
<dbReference type="InterPro" id="IPR001478">
    <property type="entry name" value="PDZ"/>
</dbReference>
<feature type="domain" description="PDZ" evidence="12">
    <location>
        <begin position="196"/>
        <end position="262"/>
    </location>
</feature>
<accession>A0A267HQ84</accession>
<evidence type="ECO:0000256" key="3">
    <source>
        <dbReference type="ARBA" id="ARBA00007931"/>
    </source>
</evidence>
<keyword evidence="7 11" id="KW-0862">Zinc</keyword>
<dbReference type="InterPro" id="IPR004387">
    <property type="entry name" value="Pept_M50_Zn"/>
</dbReference>
<feature type="transmembrane region" description="Helical" evidence="11">
    <location>
        <begin position="6"/>
        <end position="25"/>
    </location>
</feature>
<comment type="cofactor">
    <cofactor evidence="1 11">
        <name>Zn(2+)</name>
        <dbReference type="ChEBI" id="CHEBI:29105"/>
    </cofactor>
</comment>
<dbReference type="Gene3D" id="2.30.42.10">
    <property type="match status" value="1"/>
</dbReference>
<keyword evidence="6 11" id="KW-0378">Hydrolase</keyword>
<evidence type="ECO:0000256" key="8">
    <source>
        <dbReference type="ARBA" id="ARBA00022989"/>
    </source>
</evidence>
<dbReference type="InterPro" id="IPR036034">
    <property type="entry name" value="PDZ_sf"/>
</dbReference>
<dbReference type="EC" id="3.4.24.-" evidence="11"/>
<dbReference type="GO" id="GO:0004222">
    <property type="term" value="F:metalloendopeptidase activity"/>
    <property type="evidence" value="ECO:0007669"/>
    <property type="project" value="InterPro"/>
</dbReference>
<dbReference type="GO" id="GO:0016020">
    <property type="term" value="C:membrane"/>
    <property type="evidence" value="ECO:0007669"/>
    <property type="project" value="UniProtKB-SubCell"/>
</dbReference>
<dbReference type="CDD" id="cd06163">
    <property type="entry name" value="S2P-M50_PDZ_RseP-like"/>
    <property type="match status" value="1"/>
</dbReference>
<feature type="transmembrane region" description="Helical" evidence="11">
    <location>
        <begin position="347"/>
        <end position="366"/>
    </location>
</feature>
<keyword evidence="5 11" id="KW-0812">Transmembrane</keyword>
<evidence type="ECO:0000256" key="1">
    <source>
        <dbReference type="ARBA" id="ARBA00001947"/>
    </source>
</evidence>
<dbReference type="CDD" id="cd23081">
    <property type="entry name" value="cpPDZ_EcRseP-like"/>
    <property type="match status" value="1"/>
</dbReference>
<dbReference type="SMART" id="SM00228">
    <property type="entry name" value="PDZ"/>
    <property type="match status" value="1"/>
</dbReference>
<evidence type="ECO:0000256" key="9">
    <source>
        <dbReference type="ARBA" id="ARBA00023049"/>
    </source>
</evidence>
<evidence type="ECO:0000256" key="2">
    <source>
        <dbReference type="ARBA" id="ARBA00004141"/>
    </source>
</evidence>
<keyword evidence="8 11" id="KW-1133">Transmembrane helix</keyword>
<comment type="similarity">
    <text evidence="3 11">Belongs to the peptidase M50B family.</text>
</comment>
<keyword evidence="9 11" id="KW-0482">Metalloprotease</keyword>